<dbReference type="Proteomes" id="UP000494330">
    <property type="component" value="Unassembled WGS sequence"/>
</dbReference>
<dbReference type="Pfam" id="PF08929">
    <property type="entry name" value="PoNi_C"/>
    <property type="match status" value="1"/>
</dbReference>
<gene>
    <name evidence="3" type="ORF">BPA30113_02866</name>
</gene>
<evidence type="ECO:0000259" key="2">
    <source>
        <dbReference type="Pfam" id="PF08929"/>
    </source>
</evidence>
<dbReference type="InterPro" id="IPR015025">
    <property type="entry name" value="PoNi_C"/>
</dbReference>
<protein>
    <recommendedName>
        <fullName evidence="5">PoNi C-terminal domain-containing protein</fullName>
    </recommendedName>
</protein>
<organism evidence="3 4">
    <name type="scientific">Burkholderia paludis</name>
    <dbReference type="NCBI Taxonomy" id="1506587"/>
    <lineage>
        <taxon>Bacteria</taxon>
        <taxon>Pseudomonadati</taxon>
        <taxon>Pseudomonadota</taxon>
        <taxon>Betaproteobacteria</taxon>
        <taxon>Burkholderiales</taxon>
        <taxon>Burkholderiaceae</taxon>
        <taxon>Burkholderia</taxon>
        <taxon>Burkholderia cepacia complex</taxon>
    </lineage>
</organism>
<evidence type="ECO:0008006" key="5">
    <source>
        <dbReference type="Google" id="ProtNLM"/>
    </source>
</evidence>
<sequence>MNFSKQKRQIYVTEKYYVELREVYLHEFERTFDGFSPSGNVNFTGYLDFLWSLASDGLELLVLDYTAGRSIEELRDQVADVIGRFDEFTRNRISLRGRMLPGNEVDTLKISRIDVYVYIFWLLALCKLLGRDEYIPKIMGSVDRTHESNRGRDGLLEAVVLQLTARNVHAPQVLLHPVPYRSLASATVRTPEERPALVKAFVENWYKGMKGTYWHGTHVDGRYFGYWCLEAALVTVLWDIDDSSYRDNPVYPKDLVNYARQSQAARRADEAALACCGR</sequence>
<evidence type="ECO:0000313" key="4">
    <source>
        <dbReference type="Proteomes" id="UP000494330"/>
    </source>
</evidence>
<dbReference type="InterPro" id="IPR028983">
    <property type="entry name" value="PA2201-like_C"/>
</dbReference>
<dbReference type="Pfam" id="PF08928">
    <property type="entry name" value="PoNi_N"/>
    <property type="match status" value="1"/>
</dbReference>
<feature type="domain" description="PoNi N-terminal" evidence="1">
    <location>
        <begin position="50"/>
        <end position="133"/>
    </location>
</feature>
<dbReference type="RefSeq" id="WP_052001402.1">
    <property type="nucleotide sequence ID" value="NZ_CABVQD010000008.1"/>
</dbReference>
<accession>A0A6P2L0D4</accession>
<dbReference type="EMBL" id="CABVQD010000008">
    <property type="protein sequence ID" value="VWB64321.1"/>
    <property type="molecule type" value="Genomic_DNA"/>
</dbReference>
<evidence type="ECO:0000259" key="1">
    <source>
        <dbReference type="Pfam" id="PF08928"/>
    </source>
</evidence>
<keyword evidence="4" id="KW-1185">Reference proteome</keyword>
<feature type="domain" description="PoNi C-terminal" evidence="2">
    <location>
        <begin position="153"/>
        <end position="255"/>
    </location>
</feature>
<dbReference type="SUPFAM" id="SSF140731">
    <property type="entry name" value="PA2201 C-terminal domain-like"/>
    <property type="match status" value="1"/>
</dbReference>
<dbReference type="AlphaFoldDB" id="A0A6P2L0D4"/>
<proteinExistence type="predicted"/>
<dbReference type="Gene3D" id="1.10.3920.10">
    <property type="entry name" value="PA2201 C-terminal domain-like"/>
    <property type="match status" value="1"/>
</dbReference>
<dbReference type="InterPro" id="IPR015024">
    <property type="entry name" value="PoNi_N"/>
</dbReference>
<name>A0A6P2L0D4_9BURK</name>
<reference evidence="3 4" key="1">
    <citation type="submission" date="2019-09" db="EMBL/GenBank/DDBJ databases">
        <authorList>
            <person name="Depoorter E."/>
        </authorList>
    </citation>
    <scope>NUCLEOTIDE SEQUENCE [LARGE SCALE GENOMIC DNA]</scope>
    <source>
        <strain evidence="3">LMG 30113</strain>
    </source>
</reference>
<evidence type="ECO:0000313" key="3">
    <source>
        <dbReference type="EMBL" id="VWB64321.1"/>
    </source>
</evidence>